<evidence type="ECO:0000313" key="7">
    <source>
        <dbReference type="Proteomes" id="UP000248798"/>
    </source>
</evidence>
<dbReference type="AlphaFoldDB" id="A0A328FAD8"/>
<comment type="subcellular location">
    <subcellularLocation>
        <location evidence="1">Secreted</location>
    </subcellularLocation>
</comment>
<evidence type="ECO:0000259" key="4">
    <source>
        <dbReference type="Pfam" id="PF01522"/>
    </source>
</evidence>
<keyword evidence="3" id="KW-0472">Membrane</keyword>
<dbReference type="Proteomes" id="UP000293902">
    <property type="component" value="Chromosome"/>
</dbReference>
<protein>
    <recommendedName>
        <fullName evidence="4">NodB homology domain-containing protein</fullName>
    </recommendedName>
</protein>
<keyword evidence="8" id="KW-1185">Reference proteome</keyword>
<dbReference type="Gene3D" id="3.20.20.370">
    <property type="entry name" value="Glycoside hydrolase/deacetylase"/>
    <property type="match status" value="1"/>
</dbReference>
<dbReference type="PANTHER" id="PTHR34216:SF3">
    <property type="entry name" value="POLY-BETA-1,6-N-ACETYL-D-GLUCOSAMINE N-DEACETYLASE"/>
    <property type="match status" value="1"/>
</dbReference>
<reference evidence="5 8" key="2">
    <citation type="submission" date="2019-02" db="EMBL/GenBank/DDBJ databases">
        <title>Complete genome sequence of Desulfobacter hydrogenophilus AcRS1.</title>
        <authorList>
            <person name="Marietou A."/>
            <person name="Lund M.B."/>
            <person name="Marshall I.P.G."/>
            <person name="Schreiber L."/>
            <person name="Jorgensen B."/>
        </authorList>
    </citation>
    <scope>NUCLEOTIDE SEQUENCE [LARGE SCALE GENOMIC DNA]</scope>
    <source>
        <strain evidence="5 8">AcRS1</strain>
    </source>
</reference>
<evidence type="ECO:0000256" key="3">
    <source>
        <dbReference type="SAM" id="Phobius"/>
    </source>
</evidence>
<dbReference type="GO" id="GO:0005576">
    <property type="term" value="C:extracellular region"/>
    <property type="evidence" value="ECO:0007669"/>
    <property type="project" value="UniProtKB-SubCell"/>
</dbReference>
<evidence type="ECO:0000313" key="5">
    <source>
        <dbReference type="EMBL" id="QBH13255.1"/>
    </source>
</evidence>
<dbReference type="InterPro" id="IPR051398">
    <property type="entry name" value="Polysacch_Deacetylase"/>
</dbReference>
<proteinExistence type="predicted"/>
<dbReference type="EMBL" id="CP036313">
    <property type="protein sequence ID" value="QBH13255.1"/>
    <property type="molecule type" value="Genomic_DNA"/>
</dbReference>
<feature type="domain" description="NodB homology" evidence="4">
    <location>
        <begin position="111"/>
        <end position="201"/>
    </location>
</feature>
<dbReference type="OrthoDB" id="9776235at2"/>
<keyword evidence="3" id="KW-0812">Transmembrane</keyword>
<evidence type="ECO:0000256" key="1">
    <source>
        <dbReference type="ARBA" id="ARBA00004613"/>
    </source>
</evidence>
<dbReference type="Pfam" id="PF01522">
    <property type="entry name" value="Polysacc_deac_1"/>
    <property type="match status" value="1"/>
</dbReference>
<reference evidence="6 7" key="1">
    <citation type="submission" date="2018-06" db="EMBL/GenBank/DDBJ databases">
        <title>Complete Genome Sequence of Desulfobacter hydrogenophilus (DSM3380).</title>
        <authorList>
            <person name="Marietou A."/>
            <person name="Schreiber L."/>
            <person name="Marshall I."/>
            <person name="Jorgensen B."/>
        </authorList>
    </citation>
    <scope>NUCLEOTIDE SEQUENCE [LARGE SCALE GENOMIC DNA]</scope>
    <source>
        <strain evidence="6 7">DSM 3380</strain>
    </source>
</reference>
<dbReference type="SUPFAM" id="SSF88713">
    <property type="entry name" value="Glycoside hydrolase/deacetylase"/>
    <property type="match status" value="1"/>
</dbReference>
<dbReference type="GO" id="GO:0016810">
    <property type="term" value="F:hydrolase activity, acting on carbon-nitrogen (but not peptide) bonds"/>
    <property type="evidence" value="ECO:0007669"/>
    <property type="project" value="InterPro"/>
</dbReference>
<dbReference type="InterPro" id="IPR011330">
    <property type="entry name" value="Glyco_hydro/deAcase_b/a-brl"/>
</dbReference>
<dbReference type="PANTHER" id="PTHR34216">
    <property type="match status" value="1"/>
</dbReference>
<feature type="transmembrane region" description="Helical" evidence="3">
    <location>
        <begin position="12"/>
        <end position="33"/>
    </location>
</feature>
<dbReference type="InterPro" id="IPR002509">
    <property type="entry name" value="NODB_dom"/>
</dbReference>
<gene>
    <name evidence="6" type="ORF">DO021_19315</name>
    <name evidence="5" type="ORF">EYB58_10180</name>
</gene>
<evidence type="ECO:0000313" key="8">
    <source>
        <dbReference type="Proteomes" id="UP000293902"/>
    </source>
</evidence>
<sequence>MKLNRRRFERTFRWVLFALGCTLIFFLPVPQWIKIAMIPLFGLVALQAWDLNRVPVIVFHSISNDGDWIREPSIVVSVKTFSAQIKWLSKFGYKGIFFDDLYNIRKNRNRRAGKKIVIAFDDGYLDNWVGAFHVLEKYNMKATVFVSTDWIDKCEILRLRIPHAKPSELGWKGYLGPGEIKALQESSLVDIQSHGTSHDHIFVSDQVIGFVTPQNTPHTLFCYLNPELKPEWFRHEINLPLGYPLFPLGEALSDRIFYPDPKLITRLVDEAGRPGFFNQSDWDERLDNIVRQFNKTNQKVGITESQDHAKKRWRDELVQSRKILENLTGKPVRHLVWPRDKSNSFVEKMALESGYLSTTRSPGHHNNSGTPAQVERISIVGTGYPALDVARVLLEVWTFKGCYIFWPVLFLLQRITNPLVLRYGKA</sequence>
<keyword evidence="2" id="KW-0732">Signal</keyword>
<name>A0A328FAD8_9BACT</name>
<dbReference type="EMBL" id="QLNI01000050">
    <property type="protein sequence ID" value="RAM00382.1"/>
    <property type="molecule type" value="Genomic_DNA"/>
</dbReference>
<keyword evidence="3" id="KW-1133">Transmembrane helix</keyword>
<evidence type="ECO:0000256" key="2">
    <source>
        <dbReference type="ARBA" id="ARBA00022729"/>
    </source>
</evidence>
<dbReference type="Proteomes" id="UP000248798">
    <property type="component" value="Unassembled WGS sequence"/>
</dbReference>
<evidence type="ECO:0000313" key="6">
    <source>
        <dbReference type="EMBL" id="RAM00382.1"/>
    </source>
</evidence>
<accession>A0A328FAD8</accession>
<organism evidence="6 7">
    <name type="scientific">Desulfobacter hydrogenophilus</name>
    <dbReference type="NCBI Taxonomy" id="2291"/>
    <lineage>
        <taxon>Bacteria</taxon>
        <taxon>Pseudomonadati</taxon>
        <taxon>Thermodesulfobacteriota</taxon>
        <taxon>Desulfobacteria</taxon>
        <taxon>Desulfobacterales</taxon>
        <taxon>Desulfobacteraceae</taxon>
        <taxon>Desulfobacter</taxon>
    </lineage>
</organism>
<dbReference type="GO" id="GO:0005975">
    <property type="term" value="P:carbohydrate metabolic process"/>
    <property type="evidence" value="ECO:0007669"/>
    <property type="project" value="InterPro"/>
</dbReference>